<dbReference type="AlphaFoldDB" id="A0A075G025"/>
<protein>
    <submittedName>
        <fullName evidence="1">Uncharacterized protein</fullName>
    </submittedName>
</protein>
<organism evidence="1">
    <name type="scientific">uncultured marine group II/III euryarchaeote AD1000_57_F12</name>
    <dbReference type="NCBI Taxonomy" id="1457788"/>
    <lineage>
        <taxon>Archaea</taxon>
        <taxon>Methanobacteriati</taxon>
        <taxon>Methanobacteriota</taxon>
        <taxon>environmental samples</taxon>
    </lineage>
</organism>
<evidence type="ECO:0000313" key="1">
    <source>
        <dbReference type="EMBL" id="AIE95121.1"/>
    </source>
</evidence>
<accession>A0A075G025</accession>
<name>A0A075G025_9EURY</name>
<reference evidence="1" key="1">
    <citation type="journal article" date="2014" name="Genome Biol. Evol.">
        <title>Pangenome evidence for extensive interdomain horizontal transfer affecting lineage core and shell genes in uncultured planktonic thaumarchaeota and euryarchaeota.</title>
        <authorList>
            <person name="Deschamps P."/>
            <person name="Zivanovic Y."/>
            <person name="Moreira D."/>
            <person name="Rodriguez-Valera F."/>
            <person name="Lopez-Garcia P."/>
        </authorList>
    </citation>
    <scope>NUCLEOTIDE SEQUENCE</scope>
</reference>
<proteinExistence type="predicted"/>
<sequence>MNKKQRKRLENSKKKHLVLESNGPPHRFVGDEQNLELLDCSNMTTSLPTIALKNNPKLNQIIFDRAFSSYKIVTNGPVRQIKNGKRRQIANLKFIDTPPSDVKIDGQIGEIMVNHNGRQMTSGIGKQRLTSLESAKNAFISQNPSSFNQMSDFEFGILLLSDNDTNKKISLGEGVNLRHLTVIGPSICENITINAPEGAERIVVKNMPNLKSVTLNGSTKILEVINCIRLDSVSGFGQHILFENSGSNDVLNLDGFWMDIVHGPAWNIIARTSKLTSHNLEFCSDLSFVKVLPTEYDTFITWCEVLDVDSIQLGEGIPIPDLVNAILKSGVHNFDKIIDWFDGVLALQEQYYAMRILVALAKRGFSKRLVWAARQKVIHNNFELSRSQGTLISHSRGSNFNWIQTKKVNKFVKEGSSPHPKTDEYYWTTPSCSFIPFERLDTEIWLSCYESMKNIPAYPSAEKILGSRSIIHRPWPSMVANPLVPSSKKLLALLDSSHLNADNMGVQNAIGEAIGVAIKILEEYGESSVFEYLALFAIENCYFNIEAFVDAIVKSNLLGTREKSALLCGMIYYSDEISIRIKLMQLMSDMSLTREESREINILATCGKRGYLEKGIKPLRWPFIVSWRKKHGR</sequence>
<dbReference type="EMBL" id="KF900440">
    <property type="protein sequence ID" value="AIE95121.1"/>
    <property type="molecule type" value="Genomic_DNA"/>
</dbReference>